<feature type="compositionally biased region" description="Basic and acidic residues" evidence="4">
    <location>
        <begin position="7"/>
        <end position="16"/>
    </location>
</feature>
<dbReference type="GO" id="GO:0046872">
    <property type="term" value="F:metal ion binding"/>
    <property type="evidence" value="ECO:0007669"/>
    <property type="project" value="UniProtKB-KW"/>
</dbReference>
<protein>
    <submittedName>
        <fullName evidence="6">Hydroxymethylglutaryl-CoA lyase</fullName>
    </submittedName>
</protein>
<evidence type="ECO:0000313" key="6">
    <source>
        <dbReference type="EMBL" id="TDC19947.1"/>
    </source>
</evidence>
<dbReference type="InterPro" id="IPR013785">
    <property type="entry name" value="Aldolase_TIM"/>
</dbReference>
<keyword evidence="7" id="KW-1185">Reference proteome</keyword>
<dbReference type="GO" id="GO:0006552">
    <property type="term" value="P:L-leucine catabolic process"/>
    <property type="evidence" value="ECO:0007669"/>
    <property type="project" value="TreeGrafter"/>
</dbReference>
<accession>A0A4R4PED7</accession>
<dbReference type="Gene3D" id="3.20.20.70">
    <property type="entry name" value="Aldolase class I"/>
    <property type="match status" value="1"/>
</dbReference>
<comment type="caution">
    <text evidence="6">The sequence shown here is derived from an EMBL/GenBank/DDBJ whole genome shotgun (WGS) entry which is preliminary data.</text>
</comment>
<dbReference type="NCBIfam" id="NF004283">
    <property type="entry name" value="PRK05692.1"/>
    <property type="match status" value="1"/>
</dbReference>
<feature type="domain" description="Pyruvate carboxyltransferase" evidence="5">
    <location>
        <begin position="9"/>
        <end position="275"/>
    </location>
</feature>
<proteinExistence type="inferred from homology"/>
<evidence type="ECO:0000259" key="5">
    <source>
        <dbReference type="PROSITE" id="PS50991"/>
    </source>
</evidence>
<comment type="similarity">
    <text evidence="1">Belongs to the HMG-CoA lyase family.</text>
</comment>
<evidence type="ECO:0000256" key="4">
    <source>
        <dbReference type="SAM" id="MobiDB-lite"/>
    </source>
</evidence>
<keyword evidence="2" id="KW-0479">Metal-binding</keyword>
<dbReference type="OrthoDB" id="9784013at2"/>
<feature type="region of interest" description="Disordered" evidence="4">
    <location>
        <begin position="1"/>
        <end position="23"/>
    </location>
</feature>
<dbReference type="SUPFAM" id="SSF51569">
    <property type="entry name" value="Aldolase"/>
    <property type="match status" value="1"/>
</dbReference>
<sequence length="304" mass="31715">MTTATRSRLDIREVGPRDGLQNERPISTEAKLDIIEHLVRAGARRIEATSFVSPRAVPALADAADLAAALPRWPDVRWSALVAGVRGAERAVAAGIVEVDYVVSAADGHSKANVGRTTEQALRLVPQVADVVRQAGGVLEVIVATAWDCPFDGETPPARTRDVVARAIDGGADRLCLADTIGTVTPGRLTALVEAARRIAPGVDVGVHLHNTRGTGLASAYAALLADVTWLDSSIGGLGGCPFAPGASGNIATEELVYMAHDLGLETGFELEELLAAGHRAQEILDISLPSGLLRAGDRTRAPA</sequence>
<dbReference type="Pfam" id="PF00682">
    <property type="entry name" value="HMGL-like"/>
    <property type="match status" value="1"/>
</dbReference>
<dbReference type="GO" id="GO:0004419">
    <property type="term" value="F:hydroxymethylglutaryl-CoA lyase activity"/>
    <property type="evidence" value="ECO:0007669"/>
    <property type="project" value="TreeGrafter"/>
</dbReference>
<gene>
    <name evidence="6" type="ORF">E1284_01760</name>
</gene>
<name>A0A4R4PED7_9ACTN</name>
<dbReference type="PANTHER" id="PTHR42738:SF7">
    <property type="entry name" value="HYDROXYMETHYLGLUTARYL-COA LYASE"/>
    <property type="match status" value="1"/>
</dbReference>
<keyword evidence="3 6" id="KW-0456">Lyase</keyword>
<dbReference type="InterPro" id="IPR000891">
    <property type="entry name" value="PYR_CT"/>
</dbReference>
<evidence type="ECO:0000256" key="3">
    <source>
        <dbReference type="ARBA" id="ARBA00023239"/>
    </source>
</evidence>
<dbReference type="PANTHER" id="PTHR42738">
    <property type="entry name" value="HYDROXYMETHYLGLUTARYL-COA LYASE"/>
    <property type="match status" value="1"/>
</dbReference>
<dbReference type="CDD" id="cd07938">
    <property type="entry name" value="DRE_TIM_HMGL"/>
    <property type="match status" value="1"/>
</dbReference>
<dbReference type="PROSITE" id="PS50991">
    <property type="entry name" value="PYR_CT"/>
    <property type="match status" value="1"/>
</dbReference>
<organism evidence="6 7">
    <name type="scientific">Actinomadura bangladeshensis</name>
    <dbReference type="NCBI Taxonomy" id="453573"/>
    <lineage>
        <taxon>Bacteria</taxon>
        <taxon>Bacillati</taxon>
        <taxon>Actinomycetota</taxon>
        <taxon>Actinomycetes</taxon>
        <taxon>Streptosporangiales</taxon>
        <taxon>Thermomonosporaceae</taxon>
        <taxon>Actinomadura</taxon>
    </lineage>
</organism>
<dbReference type="EMBL" id="SMJW01000004">
    <property type="protein sequence ID" value="TDC19947.1"/>
    <property type="molecule type" value="Genomic_DNA"/>
</dbReference>
<dbReference type="AlphaFoldDB" id="A0A4R4PED7"/>
<dbReference type="InterPro" id="IPR043594">
    <property type="entry name" value="HMGL"/>
</dbReference>
<evidence type="ECO:0000313" key="7">
    <source>
        <dbReference type="Proteomes" id="UP000295431"/>
    </source>
</evidence>
<evidence type="ECO:0000256" key="2">
    <source>
        <dbReference type="ARBA" id="ARBA00022723"/>
    </source>
</evidence>
<dbReference type="GO" id="GO:0046951">
    <property type="term" value="P:ketone body biosynthetic process"/>
    <property type="evidence" value="ECO:0007669"/>
    <property type="project" value="TreeGrafter"/>
</dbReference>
<reference evidence="6 7" key="1">
    <citation type="submission" date="2019-03" db="EMBL/GenBank/DDBJ databases">
        <title>Draft genome sequences of novel Actinobacteria.</title>
        <authorList>
            <person name="Sahin N."/>
            <person name="Ay H."/>
            <person name="Saygin H."/>
        </authorList>
    </citation>
    <scope>NUCLEOTIDE SEQUENCE [LARGE SCALE GENOMIC DNA]</scope>
    <source>
        <strain evidence="6 7">DSM 45347</strain>
    </source>
</reference>
<dbReference type="Proteomes" id="UP000295431">
    <property type="component" value="Unassembled WGS sequence"/>
</dbReference>
<evidence type="ECO:0000256" key="1">
    <source>
        <dbReference type="ARBA" id="ARBA00009405"/>
    </source>
</evidence>